<feature type="transmembrane region" description="Helical" evidence="5">
    <location>
        <begin position="145"/>
        <end position="162"/>
    </location>
</feature>
<dbReference type="PANTHER" id="PTHR30414:SF0">
    <property type="entry name" value="MINICONDUCTANCE MECHANOSENSITIVE CHANNEL YBDG"/>
    <property type="match status" value="1"/>
</dbReference>
<evidence type="ECO:0000259" key="6">
    <source>
        <dbReference type="Pfam" id="PF00924"/>
    </source>
</evidence>
<keyword evidence="2 5" id="KW-0812">Transmembrane</keyword>
<dbReference type="RefSeq" id="WP_284244518.1">
    <property type="nucleotide sequence ID" value="NZ_BSST01000001.1"/>
</dbReference>
<dbReference type="SUPFAM" id="SSF50182">
    <property type="entry name" value="Sm-like ribonucleoproteins"/>
    <property type="match status" value="1"/>
</dbReference>
<dbReference type="Pfam" id="PF00924">
    <property type="entry name" value="MS_channel_2nd"/>
    <property type="match status" value="1"/>
</dbReference>
<evidence type="ECO:0000256" key="5">
    <source>
        <dbReference type="SAM" id="Phobius"/>
    </source>
</evidence>
<reference evidence="7 8" key="1">
    <citation type="submission" date="2023-03" db="EMBL/GenBank/DDBJ databases">
        <title>Draft genome sequence of Thalassotalea insulae KCTC 62186T.</title>
        <authorList>
            <person name="Sawabe T."/>
        </authorList>
    </citation>
    <scope>NUCLEOTIDE SEQUENCE [LARGE SCALE GENOMIC DNA]</scope>
    <source>
        <strain evidence="7 8">KCTC 62186</strain>
    </source>
</reference>
<accession>A0ABQ6GRV4</accession>
<gene>
    <name evidence="7" type="primary">ybdG</name>
    <name evidence="7" type="ORF">tinsulaeT_19830</name>
</gene>
<feature type="domain" description="Mechanosensitive ion channel MscS" evidence="6">
    <location>
        <begin position="187"/>
        <end position="255"/>
    </location>
</feature>
<feature type="transmembrane region" description="Helical" evidence="5">
    <location>
        <begin position="20"/>
        <end position="42"/>
    </location>
</feature>
<dbReference type="InterPro" id="IPR010920">
    <property type="entry name" value="LSM_dom_sf"/>
</dbReference>
<proteinExistence type="predicted"/>
<evidence type="ECO:0000256" key="4">
    <source>
        <dbReference type="ARBA" id="ARBA00023136"/>
    </source>
</evidence>
<comment type="caution">
    <text evidence="7">The sequence shown here is derived from an EMBL/GenBank/DDBJ whole genome shotgun (WGS) entry which is preliminary data.</text>
</comment>
<evidence type="ECO:0000256" key="1">
    <source>
        <dbReference type="ARBA" id="ARBA00004370"/>
    </source>
</evidence>
<evidence type="ECO:0000313" key="8">
    <source>
        <dbReference type="Proteomes" id="UP001157186"/>
    </source>
</evidence>
<keyword evidence="8" id="KW-1185">Reference proteome</keyword>
<evidence type="ECO:0000313" key="7">
    <source>
        <dbReference type="EMBL" id="GLX78643.1"/>
    </source>
</evidence>
<keyword evidence="3 5" id="KW-1133">Transmembrane helix</keyword>
<dbReference type="PANTHER" id="PTHR30414">
    <property type="entry name" value="MINICONDUCTANCE MECHANOSENSITIVE CHANNEL YBDG"/>
    <property type="match status" value="1"/>
</dbReference>
<evidence type="ECO:0000256" key="2">
    <source>
        <dbReference type="ARBA" id="ARBA00022692"/>
    </source>
</evidence>
<dbReference type="InterPro" id="IPR023408">
    <property type="entry name" value="MscS_beta-dom_sf"/>
</dbReference>
<organism evidence="7 8">
    <name type="scientific">Thalassotalea insulae</name>
    <dbReference type="NCBI Taxonomy" id="2056778"/>
    <lineage>
        <taxon>Bacteria</taxon>
        <taxon>Pseudomonadati</taxon>
        <taxon>Pseudomonadota</taxon>
        <taxon>Gammaproteobacteria</taxon>
        <taxon>Alteromonadales</taxon>
        <taxon>Colwelliaceae</taxon>
        <taxon>Thalassotalea</taxon>
    </lineage>
</organism>
<sequence>MLTLISSWLANYGIAEENLALASLITGITIILIICATAYYFTKHKLLTLINKLVIRSQNQWDDIILEHHVFQRIALIIPLITLWFLAPKLIASDNIVLDVLLVLTKIATTFQVARIIDAILNVVKSVSQQSASKRYLPLNATIQVIKLIVYLVASILSISFVLNKSPIYLLSGLGALTAVLLLVFQDTIKGLVASIQISANKMLAPGDWIEIPQYGADGDVLEIGLNTVKVQNFDRTVTTVPTYALISGSFKNWRDMFASGGRRIKRTITIDISSIHFYQADDIERLMNIRLIREYLTNKKQEITKHNQEYCITDTDLVNQRQLTNIGTFRAYIEAYLRQHKKVHQQMTCMVRQLPATATGLPLELYFFSNDQNWVSYEGIQADIFDHLYAMVPLFDLRVFQHPSGADWRKANADE</sequence>
<feature type="transmembrane region" description="Helical" evidence="5">
    <location>
        <begin position="168"/>
        <end position="185"/>
    </location>
</feature>
<keyword evidence="4 5" id="KW-0472">Membrane</keyword>
<evidence type="ECO:0000256" key="3">
    <source>
        <dbReference type="ARBA" id="ARBA00022989"/>
    </source>
</evidence>
<comment type="subcellular location">
    <subcellularLocation>
        <location evidence="1">Membrane</location>
    </subcellularLocation>
</comment>
<protein>
    <submittedName>
        <fullName evidence="7">Small conductance mechanosensitive ion channel protein YbdG</fullName>
    </submittedName>
</protein>
<dbReference type="EMBL" id="BSST01000001">
    <property type="protein sequence ID" value="GLX78643.1"/>
    <property type="molecule type" value="Genomic_DNA"/>
</dbReference>
<dbReference type="InterPro" id="IPR030192">
    <property type="entry name" value="YbdG"/>
</dbReference>
<dbReference type="Gene3D" id="2.30.30.60">
    <property type="match status" value="1"/>
</dbReference>
<dbReference type="Proteomes" id="UP001157186">
    <property type="component" value="Unassembled WGS sequence"/>
</dbReference>
<name>A0ABQ6GRV4_9GAMM</name>
<dbReference type="InterPro" id="IPR006685">
    <property type="entry name" value="MscS_channel_2nd"/>
</dbReference>
<feature type="transmembrane region" description="Helical" evidence="5">
    <location>
        <begin position="70"/>
        <end position="87"/>
    </location>
</feature>